<gene>
    <name evidence="3" type="ORF">ElyMa_001593500</name>
</gene>
<evidence type="ECO:0000313" key="3">
    <source>
        <dbReference type="EMBL" id="GFS21404.1"/>
    </source>
</evidence>
<dbReference type="AlphaFoldDB" id="A0AAV4JEZ4"/>
<feature type="signal peptide" evidence="1">
    <location>
        <begin position="1"/>
        <end position="19"/>
    </location>
</feature>
<dbReference type="Gene3D" id="3.10.100.10">
    <property type="entry name" value="Mannose-Binding Protein A, subunit A"/>
    <property type="match status" value="1"/>
</dbReference>
<reference evidence="3 4" key="1">
    <citation type="journal article" date="2021" name="Elife">
        <title>Chloroplast acquisition without the gene transfer in kleptoplastic sea slugs, Plakobranchus ocellatus.</title>
        <authorList>
            <person name="Maeda T."/>
            <person name="Takahashi S."/>
            <person name="Yoshida T."/>
            <person name="Shimamura S."/>
            <person name="Takaki Y."/>
            <person name="Nagai Y."/>
            <person name="Toyoda A."/>
            <person name="Suzuki Y."/>
            <person name="Arimoto A."/>
            <person name="Ishii H."/>
            <person name="Satoh N."/>
            <person name="Nishiyama T."/>
            <person name="Hasebe M."/>
            <person name="Maruyama T."/>
            <person name="Minagawa J."/>
            <person name="Obokata J."/>
            <person name="Shigenobu S."/>
        </authorList>
    </citation>
    <scope>NUCLEOTIDE SEQUENCE [LARGE SCALE GENOMIC DNA]</scope>
</reference>
<dbReference type="InterPro" id="IPR001304">
    <property type="entry name" value="C-type_lectin-like"/>
</dbReference>
<keyword evidence="1" id="KW-0732">Signal</keyword>
<keyword evidence="4" id="KW-1185">Reference proteome</keyword>
<name>A0AAV4JEZ4_9GAST</name>
<dbReference type="Pfam" id="PF00059">
    <property type="entry name" value="Lectin_C"/>
    <property type="match status" value="1"/>
</dbReference>
<comment type="caution">
    <text evidence="3">The sequence shown here is derived from an EMBL/GenBank/DDBJ whole genome shotgun (WGS) entry which is preliminary data.</text>
</comment>
<dbReference type="SUPFAM" id="SSF56436">
    <property type="entry name" value="C-type lectin-like"/>
    <property type="match status" value="1"/>
</dbReference>
<dbReference type="InterPro" id="IPR016187">
    <property type="entry name" value="CTDL_fold"/>
</dbReference>
<feature type="chain" id="PRO_5043360438" evidence="1">
    <location>
        <begin position="20"/>
        <end position="110"/>
    </location>
</feature>
<dbReference type="InterPro" id="IPR016186">
    <property type="entry name" value="C-type_lectin-like/link_sf"/>
</dbReference>
<accession>A0AAV4JEZ4</accession>
<proteinExistence type="predicted"/>
<dbReference type="PROSITE" id="PS50041">
    <property type="entry name" value="C_TYPE_LECTIN_2"/>
    <property type="match status" value="1"/>
</dbReference>
<feature type="domain" description="C-type lectin" evidence="2">
    <location>
        <begin position="32"/>
        <end position="110"/>
    </location>
</feature>
<dbReference type="CDD" id="cd00037">
    <property type="entry name" value="CLECT"/>
    <property type="match status" value="1"/>
</dbReference>
<organism evidence="3 4">
    <name type="scientific">Elysia marginata</name>
    <dbReference type="NCBI Taxonomy" id="1093978"/>
    <lineage>
        <taxon>Eukaryota</taxon>
        <taxon>Metazoa</taxon>
        <taxon>Spiralia</taxon>
        <taxon>Lophotrochozoa</taxon>
        <taxon>Mollusca</taxon>
        <taxon>Gastropoda</taxon>
        <taxon>Heterobranchia</taxon>
        <taxon>Euthyneura</taxon>
        <taxon>Panpulmonata</taxon>
        <taxon>Sacoglossa</taxon>
        <taxon>Placobranchoidea</taxon>
        <taxon>Plakobranchidae</taxon>
        <taxon>Elysia</taxon>
    </lineage>
</organism>
<evidence type="ECO:0000313" key="4">
    <source>
        <dbReference type="Proteomes" id="UP000762676"/>
    </source>
</evidence>
<dbReference type="Proteomes" id="UP000762676">
    <property type="component" value="Unassembled WGS sequence"/>
</dbReference>
<evidence type="ECO:0000256" key="1">
    <source>
        <dbReference type="SAM" id="SignalP"/>
    </source>
</evidence>
<protein>
    <submittedName>
        <fullName evidence="3">C-type lectin domain containing protein</fullName>
    </submittedName>
</protein>
<sequence length="110" mass="12561">MFISLLLFIVVCIVGDTLQDSCEGYMWILSASSRSCVKKFVPSEVPWNGAKGVCKFYGANLVVILTEEKNQFIADLICEEDRKHGRFYWIGLNQISQEETFEWLDGEAEI</sequence>
<dbReference type="EMBL" id="BMAT01003174">
    <property type="protein sequence ID" value="GFS21404.1"/>
    <property type="molecule type" value="Genomic_DNA"/>
</dbReference>
<evidence type="ECO:0000259" key="2">
    <source>
        <dbReference type="PROSITE" id="PS50041"/>
    </source>
</evidence>